<dbReference type="OrthoDB" id="5409748at2"/>
<sequence>MASYFEKKLIDLLPPLYRERDGSGDLQTLLNVPAASFDEIKELIDRFPELFDVDRCEDRFLPFLGEIVGHRFDPLADAPTQRRLIREAVEIYRRKGTIPAISRSLTDIGWQGGIEETFRKALRLNRRSLVGRSKLPGLIYSLGVYRIESDNIVQGVRPALEFHHPASTRVFFLQWLYSLLSMESDFEAVIKKVVERVCLGHLHETFVVNHNALNTDYHLTRKNKTWGLWRITDGTTLLQDIERAGVCLSRWHGRTPRFRLNSVPLNSDRLPNLWISERKFAVCCGIDTKPTSDTTTPVLRLAGQDLNRSRLNQSAPACKIKFRQKDLLSEALHSESENQGNRRTHRYGRRSRLSHWFRLGHSCVNGMDKVSGAAAGRHLFITAYAHADWSEVSGAWDVVDRWRARRPGFSLNSRTLNSTEITDAYITEARASFELTVDTGIPRRRRVETLLLNNRRLNHTGLRLSVDRTRPMRLGHMPLNGSGFRLSEPCLRWRFRQKDQHAEVQTGIDAAANQYTVTQWPAA</sequence>
<dbReference type="InterPro" id="IPR006521">
    <property type="entry name" value="Tail_protein_I"/>
</dbReference>
<protein>
    <recommendedName>
        <fullName evidence="3">Phage tail protein</fullName>
    </recommendedName>
</protein>
<proteinExistence type="predicted"/>
<evidence type="ECO:0008006" key="3">
    <source>
        <dbReference type="Google" id="ProtNLM"/>
    </source>
</evidence>
<keyword evidence="2" id="KW-1185">Reference proteome</keyword>
<dbReference type="KEGG" id="dalk:DSCA_02480"/>
<organism evidence="1 2">
    <name type="scientific">Desulfosarcina alkanivorans</name>
    <dbReference type="NCBI Taxonomy" id="571177"/>
    <lineage>
        <taxon>Bacteria</taxon>
        <taxon>Pseudomonadati</taxon>
        <taxon>Thermodesulfobacteriota</taxon>
        <taxon>Desulfobacteria</taxon>
        <taxon>Desulfobacterales</taxon>
        <taxon>Desulfosarcinaceae</taxon>
        <taxon>Desulfosarcina</taxon>
    </lineage>
</organism>
<dbReference type="Pfam" id="PF09684">
    <property type="entry name" value="Tail_P2_I"/>
    <property type="match status" value="1"/>
</dbReference>
<evidence type="ECO:0000313" key="2">
    <source>
        <dbReference type="Proteomes" id="UP000427906"/>
    </source>
</evidence>
<dbReference type="RefSeq" id="WP_155314714.1">
    <property type="nucleotide sequence ID" value="NZ_AP021874.1"/>
</dbReference>
<dbReference type="EMBL" id="AP021874">
    <property type="protein sequence ID" value="BBO66318.1"/>
    <property type="molecule type" value="Genomic_DNA"/>
</dbReference>
<dbReference type="Proteomes" id="UP000427906">
    <property type="component" value="Chromosome"/>
</dbReference>
<reference evidence="1 2" key="1">
    <citation type="submission" date="2019-11" db="EMBL/GenBank/DDBJ databases">
        <title>Comparative genomics of hydrocarbon-degrading Desulfosarcina strains.</title>
        <authorList>
            <person name="Watanabe M."/>
            <person name="Kojima H."/>
            <person name="Fukui M."/>
        </authorList>
    </citation>
    <scope>NUCLEOTIDE SEQUENCE [LARGE SCALE GENOMIC DNA]</scope>
    <source>
        <strain evidence="1 2">PL12</strain>
    </source>
</reference>
<dbReference type="AlphaFoldDB" id="A0A5K7YAY2"/>
<evidence type="ECO:0000313" key="1">
    <source>
        <dbReference type="EMBL" id="BBO66318.1"/>
    </source>
</evidence>
<gene>
    <name evidence="1" type="ORF">DSCA_02480</name>
</gene>
<accession>A0A5K7YAY2</accession>
<name>A0A5K7YAY2_9BACT</name>